<dbReference type="GO" id="GO:0019344">
    <property type="term" value="P:cysteine biosynthetic process"/>
    <property type="evidence" value="ECO:0007669"/>
    <property type="project" value="UniProtKB-UniRule"/>
</dbReference>
<dbReference type="NCBIfam" id="NF003433">
    <property type="entry name" value="PRK04949.1"/>
    <property type="match status" value="1"/>
</dbReference>
<dbReference type="InterPro" id="IPR022985">
    <property type="entry name" value="Sulfate_CysZ"/>
</dbReference>
<comment type="similarity">
    <text evidence="11">Belongs to the CysZ family.</text>
</comment>
<keyword evidence="10 11" id="KW-0198">Cysteine biosynthesis</keyword>
<keyword evidence="7 11" id="KW-1133">Transmembrane helix</keyword>
<dbReference type="Proteomes" id="UP000055136">
    <property type="component" value="Chromosome"/>
</dbReference>
<evidence type="ECO:0000256" key="9">
    <source>
        <dbReference type="ARBA" id="ARBA00023136"/>
    </source>
</evidence>
<keyword evidence="4 11" id="KW-0997">Cell inner membrane</keyword>
<keyword evidence="3 11" id="KW-1003">Cell membrane</keyword>
<sequence length="238" mass="27071">MNPFIGPLYAIKGFNLIRRPGLRRYVLIPLLVNIVLFSAAIWLVASQFDAWMAQLLPQGYEWLEWLLWPLLAAAMLLLMFYSFTLVANLICAPFNDLLAEQVERELTGRVQGEETSLMQALRDSPKTLWNELGKLSYFLVRAIPLLILFLIPGLNLLAPFLWIAFSASLLAKEYFDYPMANHGYSFEQQREILKQHRIGSLSFGASVMVLTMIPVVNFMVMPLAVAGATALYLERIQK</sequence>
<comment type="function">
    <text evidence="11">High affinity, high specificity proton-dependent sulfate transporter, which mediates sulfate uptake. Provides the sulfur source for the cysteine synthesis pathway.</text>
</comment>
<evidence type="ECO:0000256" key="5">
    <source>
        <dbReference type="ARBA" id="ARBA00022605"/>
    </source>
</evidence>
<evidence type="ECO:0000256" key="11">
    <source>
        <dbReference type="HAMAP-Rule" id="MF_00468"/>
    </source>
</evidence>
<evidence type="ECO:0000256" key="10">
    <source>
        <dbReference type="ARBA" id="ARBA00023192"/>
    </source>
</evidence>
<evidence type="ECO:0000256" key="3">
    <source>
        <dbReference type="ARBA" id="ARBA00022475"/>
    </source>
</evidence>
<dbReference type="GO" id="GO:0009675">
    <property type="term" value="F:high-affinity sulfate:proton symporter activity"/>
    <property type="evidence" value="ECO:0007669"/>
    <property type="project" value="TreeGrafter"/>
</dbReference>
<dbReference type="KEGG" id="tee:Tel_10255"/>
<dbReference type="AlphaFoldDB" id="A0A0S2TE97"/>
<dbReference type="GO" id="GO:0000103">
    <property type="term" value="P:sulfate assimilation"/>
    <property type="evidence" value="ECO:0007669"/>
    <property type="project" value="InterPro"/>
</dbReference>
<evidence type="ECO:0000256" key="1">
    <source>
        <dbReference type="ARBA" id="ARBA00004141"/>
    </source>
</evidence>
<organism evidence="12 13">
    <name type="scientific">Candidatus Tenderia electrophaga</name>
    <dbReference type="NCBI Taxonomy" id="1748243"/>
    <lineage>
        <taxon>Bacteria</taxon>
        <taxon>Pseudomonadati</taxon>
        <taxon>Pseudomonadota</taxon>
        <taxon>Gammaproteobacteria</taxon>
        <taxon>Candidatus Tenderiales</taxon>
        <taxon>Candidatus Tenderiaceae</taxon>
        <taxon>Candidatus Tenderia</taxon>
    </lineage>
</organism>
<dbReference type="PANTHER" id="PTHR37468:SF1">
    <property type="entry name" value="SULFATE TRANSPORTER CYSZ"/>
    <property type="match status" value="1"/>
</dbReference>
<keyword evidence="5 11" id="KW-0028">Amino-acid biosynthesis</keyword>
<evidence type="ECO:0000313" key="13">
    <source>
        <dbReference type="Proteomes" id="UP000055136"/>
    </source>
</evidence>
<gene>
    <name evidence="11" type="primary">cysZ</name>
    <name evidence="12" type="ORF">Tel_10255</name>
</gene>
<keyword evidence="2 11" id="KW-0813">Transport</keyword>
<dbReference type="InterPro" id="IPR050480">
    <property type="entry name" value="CysZ-like"/>
</dbReference>
<keyword evidence="8 11" id="KW-0764">Sulfate transport</keyword>
<evidence type="ECO:0000256" key="4">
    <source>
        <dbReference type="ARBA" id="ARBA00022519"/>
    </source>
</evidence>
<feature type="transmembrane region" description="Helical" evidence="11">
    <location>
        <begin position="25"/>
        <end position="45"/>
    </location>
</feature>
<keyword evidence="6 11" id="KW-0812">Transmembrane</keyword>
<dbReference type="STRING" id="1748243.Tel_10255"/>
<dbReference type="GO" id="GO:0005886">
    <property type="term" value="C:plasma membrane"/>
    <property type="evidence" value="ECO:0007669"/>
    <property type="project" value="UniProtKB-SubCell"/>
</dbReference>
<evidence type="ECO:0000313" key="12">
    <source>
        <dbReference type="EMBL" id="ALP53494.1"/>
    </source>
</evidence>
<feature type="transmembrane region" description="Helical" evidence="11">
    <location>
        <begin position="65"/>
        <end position="91"/>
    </location>
</feature>
<feature type="transmembrane region" description="Helical" evidence="11">
    <location>
        <begin position="207"/>
        <end position="233"/>
    </location>
</feature>
<reference evidence="12" key="1">
    <citation type="submission" date="2015-10" db="EMBL/GenBank/DDBJ databases">
        <title>Description of Candidatus Tenderia electrophaga gen. nov, sp. nov., an Uncultivated Electroautotroph from a Biocathode Enrichment.</title>
        <authorList>
            <person name="Eddie B.J."/>
            <person name="Malanoski A.P."/>
            <person name="Wang Z."/>
            <person name="Hall R.J."/>
            <person name="Oh S.D."/>
            <person name="Heiner C."/>
            <person name="Lin B."/>
            <person name="Strycharz-Glaven S.M."/>
        </authorList>
    </citation>
    <scope>NUCLEOTIDE SEQUENCE [LARGE SCALE GENOMIC DNA]</scope>
    <source>
        <strain evidence="12">NRL1</strain>
    </source>
</reference>
<evidence type="ECO:0000256" key="2">
    <source>
        <dbReference type="ARBA" id="ARBA00022448"/>
    </source>
</evidence>
<comment type="subcellular location">
    <subcellularLocation>
        <location evidence="11">Cell inner membrane</location>
        <topology evidence="11">Multi-pass membrane protein</topology>
    </subcellularLocation>
    <subcellularLocation>
        <location evidence="1">Membrane</location>
        <topology evidence="1">Multi-pass membrane protein</topology>
    </subcellularLocation>
</comment>
<name>A0A0S2TE97_9GAMM</name>
<evidence type="ECO:0000256" key="8">
    <source>
        <dbReference type="ARBA" id="ARBA00023032"/>
    </source>
</evidence>
<dbReference type="InterPro" id="IPR059112">
    <property type="entry name" value="CysZ/EI24"/>
</dbReference>
<keyword evidence="9 11" id="KW-0472">Membrane</keyword>
<feature type="transmembrane region" description="Helical" evidence="11">
    <location>
        <begin position="142"/>
        <end position="165"/>
    </location>
</feature>
<dbReference type="EMBL" id="CP013099">
    <property type="protein sequence ID" value="ALP53494.1"/>
    <property type="molecule type" value="Genomic_DNA"/>
</dbReference>
<protein>
    <recommendedName>
        <fullName evidence="11">Sulfate transporter CysZ</fullName>
    </recommendedName>
</protein>
<evidence type="ECO:0000256" key="6">
    <source>
        <dbReference type="ARBA" id="ARBA00022692"/>
    </source>
</evidence>
<accession>A0A0S2TE97</accession>
<proteinExistence type="inferred from homology"/>
<dbReference type="PANTHER" id="PTHR37468">
    <property type="entry name" value="SULFATE TRANSPORTER CYSZ"/>
    <property type="match status" value="1"/>
</dbReference>
<dbReference type="HAMAP" id="MF_00468">
    <property type="entry name" value="CysZ"/>
    <property type="match status" value="1"/>
</dbReference>
<evidence type="ECO:0000256" key="7">
    <source>
        <dbReference type="ARBA" id="ARBA00022989"/>
    </source>
</evidence>
<dbReference type="Pfam" id="PF07264">
    <property type="entry name" value="EI24"/>
    <property type="match status" value="1"/>
</dbReference>
<keyword evidence="13" id="KW-1185">Reference proteome</keyword>